<dbReference type="InterPro" id="IPR003488">
    <property type="entry name" value="DprA"/>
</dbReference>
<comment type="similarity">
    <text evidence="1">Belongs to the DprA/Smf family.</text>
</comment>
<dbReference type="OrthoDB" id="9785707at2"/>
<evidence type="ECO:0000259" key="2">
    <source>
        <dbReference type="Pfam" id="PF02481"/>
    </source>
</evidence>
<proteinExistence type="inferred from homology"/>
<keyword evidence="4" id="KW-1185">Reference proteome</keyword>
<gene>
    <name evidence="3" type="ORF">SAMN04489834_2268</name>
</gene>
<dbReference type="SUPFAM" id="SSF102405">
    <property type="entry name" value="MCP/YpsA-like"/>
    <property type="match status" value="1"/>
</dbReference>
<evidence type="ECO:0000313" key="4">
    <source>
        <dbReference type="Proteomes" id="UP000181956"/>
    </source>
</evidence>
<dbReference type="AlphaFoldDB" id="A0A1H1VJ39"/>
<dbReference type="RefSeq" id="WP_083364136.1">
    <property type="nucleotide sequence ID" value="NZ_LT629742.1"/>
</dbReference>
<dbReference type="InterPro" id="IPR057666">
    <property type="entry name" value="DrpA_SLOG"/>
</dbReference>
<accession>A0A1H1VJ39</accession>
<reference evidence="4" key="1">
    <citation type="submission" date="2016-10" db="EMBL/GenBank/DDBJ databases">
        <authorList>
            <person name="Varghese N."/>
            <person name="Submissions S."/>
        </authorList>
    </citation>
    <scope>NUCLEOTIDE SEQUENCE [LARGE SCALE GENOMIC DNA]</scope>
    <source>
        <strain evidence="4">DSM 21772</strain>
    </source>
</reference>
<evidence type="ECO:0000313" key="3">
    <source>
        <dbReference type="EMBL" id="SDS84361.1"/>
    </source>
</evidence>
<dbReference type="NCBIfam" id="TIGR00732">
    <property type="entry name" value="dprA"/>
    <property type="match status" value="1"/>
</dbReference>
<dbReference type="GO" id="GO:0009294">
    <property type="term" value="P:DNA-mediated transformation"/>
    <property type="evidence" value="ECO:0007669"/>
    <property type="project" value="InterPro"/>
</dbReference>
<dbReference type="Pfam" id="PF02481">
    <property type="entry name" value="DNA_processg_A"/>
    <property type="match status" value="1"/>
</dbReference>
<evidence type="ECO:0000256" key="1">
    <source>
        <dbReference type="ARBA" id="ARBA00006525"/>
    </source>
</evidence>
<dbReference type="Proteomes" id="UP000181956">
    <property type="component" value="Chromosome I"/>
</dbReference>
<dbReference type="PANTHER" id="PTHR43022:SF1">
    <property type="entry name" value="PROTEIN SMF"/>
    <property type="match status" value="1"/>
</dbReference>
<dbReference type="PANTHER" id="PTHR43022">
    <property type="entry name" value="PROTEIN SMF"/>
    <property type="match status" value="1"/>
</dbReference>
<protein>
    <submittedName>
        <fullName evidence="3">DNA processing protein</fullName>
    </submittedName>
</protein>
<dbReference type="EMBL" id="LT629742">
    <property type="protein sequence ID" value="SDS84361.1"/>
    <property type="molecule type" value="Genomic_DNA"/>
</dbReference>
<dbReference type="Gene3D" id="3.40.50.450">
    <property type="match status" value="1"/>
</dbReference>
<feature type="domain" description="Smf/DprA SLOG" evidence="2">
    <location>
        <begin position="87"/>
        <end position="301"/>
    </location>
</feature>
<dbReference type="STRING" id="412690.SAMN04489834_2268"/>
<organism evidence="3 4">
    <name type="scientific">Microterricola viridarii</name>
    <dbReference type="NCBI Taxonomy" id="412690"/>
    <lineage>
        <taxon>Bacteria</taxon>
        <taxon>Bacillati</taxon>
        <taxon>Actinomycetota</taxon>
        <taxon>Actinomycetes</taxon>
        <taxon>Micrococcales</taxon>
        <taxon>Microbacteriaceae</taxon>
        <taxon>Microterricola</taxon>
    </lineage>
</organism>
<sequence length="331" mass="34297">MAANADEAREARMTLAALSEPGDTITGTLLARLGAIETVQLITSGDRLPNGVDPAEGELWRRRLAPRLNPGQADRIRGDMERTGMRLLTPEDVEWPGELQQLGVGAPIALWLRGDPGLLSAGLPGKVTVVGARAATAYGEYVSTELASALASQGRVILSGGAYGIDGSVHRAATATSPGSTIAVLAGGLDRLYPTGHEQLFERIEQSGGLLLTELPPGSIPTRWRFLQRNRILAALSGATVVVEAGHRSGSLNVASQAHALGRPVGAVPGPVTSAASSGCHRLIHEGIASLVTDAQDVTDLLDSTAGFSGDRTFVHAPSRNAARTGPGLVL</sequence>
<name>A0A1H1VJ39_9MICO</name>